<organism evidence="1 2">
    <name type="scientific">Plakobranchus ocellatus</name>
    <dbReference type="NCBI Taxonomy" id="259542"/>
    <lineage>
        <taxon>Eukaryota</taxon>
        <taxon>Metazoa</taxon>
        <taxon>Spiralia</taxon>
        <taxon>Lophotrochozoa</taxon>
        <taxon>Mollusca</taxon>
        <taxon>Gastropoda</taxon>
        <taxon>Heterobranchia</taxon>
        <taxon>Euthyneura</taxon>
        <taxon>Panpulmonata</taxon>
        <taxon>Sacoglossa</taxon>
        <taxon>Placobranchoidea</taxon>
        <taxon>Plakobranchidae</taxon>
        <taxon>Plakobranchus</taxon>
    </lineage>
</organism>
<evidence type="ECO:0000313" key="1">
    <source>
        <dbReference type="EMBL" id="GFO09491.1"/>
    </source>
</evidence>
<keyword evidence="2" id="KW-1185">Reference proteome</keyword>
<dbReference type="EMBL" id="BLXT01004100">
    <property type="protein sequence ID" value="GFO09491.1"/>
    <property type="molecule type" value="Genomic_DNA"/>
</dbReference>
<reference evidence="1 2" key="1">
    <citation type="journal article" date="2021" name="Elife">
        <title>Chloroplast acquisition without the gene transfer in kleptoplastic sea slugs, Plakobranchus ocellatus.</title>
        <authorList>
            <person name="Maeda T."/>
            <person name="Takahashi S."/>
            <person name="Yoshida T."/>
            <person name="Shimamura S."/>
            <person name="Takaki Y."/>
            <person name="Nagai Y."/>
            <person name="Toyoda A."/>
            <person name="Suzuki Y."/>
            <person name="Arimoto A."/>
            <person name="Ishii H."/>
            <person name="Satoh N."/>
            <person name="Nishiyama T."/>
            <person name="Hasebe M."/>
            <person name="Maruyama T."/>
            <person name="Minagawa J."/>
            <person name="Obokata J."/>
            <person name="Shigenobu S."/>
        </authorList>
    </citation>
    <scope>NUCLEOTIDE SEQUENCE [LARGE SCALE GENOMIC DNA]</scope>
</reference>
<accession>A0AAV4AE60</accession>
<sequence>MSRSRDKRSFQALVRSGHQWRACTRSMQISGPGRYRLCHRSRPNYPWTRRITRSSSQWMLKLTSLGYLQMSVYRACSVVAANCLAGHRRSSDVKHAEEYKATGLRLSLWKEIVRMH</sequence>
<name>A0AAV4AE60_9GAST</name>
<comment type="caution">
    <text evidence="1">The sequence shown here is derived from an EMBL/GenBank/DDBJ whole genome shotgun (WGS) entry which is preliminary data.</text>
</comment>
<dbReference type="Proteomes" id="UP000735302">
    <property type="component" value="Unassembled WGS sequence"/>
</dbReference>
<gene>
    <name evidence="1" type="ORF">PoB_003599600</name>
</gene>
<protein>
    <submittedName>
        <fullName evidence="1">Uncharacterized protein</fullName>
    </submittedName>
</protein>
<dbReference type="AlphaFoldDB" id="A0AAV4AE60"/>
<evidence type="ECO:0000313" key="2">
    <source>
        <dbReference type="Proteomes" id="UP000735302"/>
    </source>
</evidence>
<proteinExistence type="predicted"/>